<reference evidence="3 4" key="1">
    <citation type="submission" date="2020-08" db="EMBL/GenBank/DDBJ databases">
        <authorList>
            <person name="Newling K."/>
            <person name="Davey J."/>
            <person name="Forrester S."/>
        </authorList>
    </citation>
    <scope>NUCLEOTIDE SEQUENCE [LARGE SCALE GENOMIC DNA]</scope>
    <source>
        <strain evidence="4">Crithidia deanei Carvalho (ATCC PRA-265)</strain>
    </source>
</reference>
<feature type="compositionally biased region" description="Pro residues" evidence="2">
    <location>
        <begin position="83"/>
        <end position="97"/>
    </location>
</feature>
<gene>
    <name evidence="3" type="ORF">ADEAN_000942800</name>
</gene>
<sequence>MITGYKTAVFHTASKPDSEEAEFTLEELQRVTRKVMRRIRRKQNVTPQDVSALLGLEKAAESSSSGDDDDTEEPLLETRPPSGGLPPTPGGAPPAPPALDTLKRTKEIEKGFHYFETRVEERLDKAAPQKAKSTVKQATAVSTAAVLGLKRTVARQEPNFAELLQQTVAARQARQQAAVLAQLAPFTEGQSREDLLRWVRRCDDASGEQTALAESVVERAVRECFHCSEAEARALAEEELTARGDPAVTQGHAVLEEVGLRNETVLSRLTPSSRVVAQAQERIAEKEREASRRQADMETKEEEEYKKLVDALSKDPTMLQNRIADEVIEREFRVAPLQPVRRTVDLAAASLPPAAPTVWQQTEETRRHNEAQLRRLQSLAQQTDYMERERVGALLGTQPCHAPLQRDKTTTVARPALAKQTVAADMQKKMETHLNVHMEQKVAQAAVFEEPLELQKAKVMQSRPGLSIQLGAHLEQAEPELPGLDDFTIPTGMSSVTAEKEMELKDLFSALHHSLVEIPAAQQFESNYTQQRQQRMQGRATVARHATMNQK</sequence>
<feature type="compositionally biased region" description="Acidic residues" evidence="2">
    <location>
        <begin position="66"/>
        <end position="75"/>
    </location>
</feature>
<dbReference type="EMBL" id="LR877167">
    <property type="protein sequence ID" value="CAD2221893.1"/>
    <property type="molecule type" value="Genomic_DNA"/>
</dbReference>
<feature type="region of interest" description="Disordered" evidence="2">
    <location>
        <begin position="40"/>
        <end position="99"/>
    </location>
</feature>
<evidence type="ECO:0000256" key="2">
    <source>
        <dbReference type="SAM" id="MobiDB-lite"/>
    </source>
</evidence>
<protein>
    <submittedName>
        <fullName evidence="3">Uncharacterized protein</fullName>
    </submittedName>
</protein>
<evidence type="ECO:0000313" key="3">
    <source>
        <dbReference type="EMBL" id="CAD2221893.1"/>
    </source>
</evidence>
<name>A0A7G2CTW0_9TRYP</name>
<dbReference type="Proteomes" id="UP000515908">
    <property type="component" value="Chromosome 23"/>
</dbReference>
<organism evidence="3 4">
    <name type="scientific">Angomonas deanei</name>
    <dbReference type="NCBI Taxonomy" id="59799"/>
    <lineage>
        <taxon>Eukaryota</taxon>
        <taxon>Discoba</taxon>
        <taxon>Euglenozoa</taxon>
        <taxon>Kinetoplastea</taxon>
        <taxon>Metakinetoplastina</taxon>
        <taxon>Trypanosomatida</taxon>
        <taxon>Trypanosomatidae</taxon>
        <taxon>Strigomonadinae</taxon>
        <taxon>Angomonas</taxon>
    </lineage>
</organism>
<keyword evidence="1" id="KW-0175">Coiled coil</keyword>
<keyword evidence="4" id="KW-1185">Reference proteome</keyword>
<proteinExistence type="predicted"/>
<dbReference type="AlphaFoldDB" id="A0A7G2CTW0"/>
<evidence type="ECO:0000313" key="4">
    <source>
        <dbReference type="Proteomes" id="UP000515908"/>
    </source>
</evidence>
<feature type="coiled-coil region" evidence="1">
    <location>
        <begin position="276"/>
        <end position="303"/>
    </location>
</feature>
<evidence type="ECO:0000256" key="1">
    <source>
        <dbReference type="SAM" id="Coils"/>
    </source>
</evidence>
<dbReference type="VEuPathDB" id="TriTrypDB:ADEAN_000942800"/>
<accession>A0A7G2CTW0</accession>